<gene>
    <name evidence="1" type="ORF">AWJ07_00305</name>
</gene>
<evidence type="ECO:0000313" key="2">
    <source>
        <dbReference type="Proteomes" id="UP000055702"/>
    </source>
</evidence>
<dbReference type="RefSeq" id="WP_059743474.1">
    <property type="nucleotide sequence ID" value="NZ_LRDC01000001.1"/>
</dbReference>
<evidence type="ECO:0008006" key="3">
    <source>
        <dbReference type="Google" id="ProtNLM"/>
    </source>
</evidence>
<evidence type="ECO:0000313" key="1">
    <source>
        <dbReference type="EMBL" id="KVX03057.1"/>
    </source>
</evidence>
<dbReference type="AlphaFoldDB" id="A0A106C2I1"/>
<name>A0A106C2I1_SHEFR</name>
<dbReference type="EMBL" id="LRDC01000001">
    <property type="protein sequence ID" value="KVX03057.1"/>
    <property type="molecule type" value="Genomic_DNA"/>
</dbReference>
<comment type="caution">
    <text evidence="1">The sequence shown here is derived from an EMBL/GenBank/DDBJ whole genome shotgun (WGS) entry which is preliminary data.</text>
</comment>
<protein>
    <recommendedName>
        <fullName evidence="3">AbrB/MazE/SpoVT family DNA-binding domain-containing protein</fullName>
    </recommendedName>
</protein>
<accession>A0A106C2I1</accession>
<organism evidence="1">
    <name type="scientific">Shewanella frigidimarina</name>
    <dbReference type="NCBI Taxonomy" id="56812"/>
    <lineage>
        <taxon>Bacteria</taxon>
        <taxon>Pseudomonadati</taxon>
        <taxon>Pseudomonadota</taxon>
        <taxon>Gammaproteobacteria</taxon>
        <taxon>Alteromonadales</taxon>
        <taxon>Shewanellaceae</taxon>
        <taxon>Shewanella</taxon>
    </lineage>
</organism>
<proteinExistence type="predicted"/>
<reference evidence="1 2" key="1">
    <citation type="submission" date="2016-01" db="EMBL/GenBank/DDBJ databases">
        <title>Draft genome of the antarctic isolate Shewanella frigidimarina Ag06-30.</title>
        <authorList>
            <person name="Parmeciano Di Noto G."/>
            <person name="Vazquez S."/>
            <person name="Mac Cormack W."/>
            <person name="Iriarte A."/>
            <person name="Quiroga C."/>
        </authorList>
    </citation>
    <scope>NUCLEOTIDE SEQUENCE [LARGE SCALE GENOMIC DNA]</scope>
    <source>
        <strain evidence="1 2">Ag06-30</strain>
    </source>
</reference>
<dbReference type="Proteomes" id="UP000055702">
    <property type="component" value="Unassembled WGS sequence"/>
</dbReference>
<sequence length="59" mass="6943">MQVKLEENNDGEIFLRIPSIYEQELQWNEGDLIEWIDNKNGSWTLQKISSLDKNSTTET</sequence>